<dbReference type="STRING" id="2903.R1E0N0"/>
<protein>
    <submittedName>
        <fullName evidence="4">Uncharacterized protein</fullName>
    </submittedName>
</protein>
<dbReference type="InterPro" id="IPR032675">
    <property type="entry name" value="LRR_dom_sf"/>
</dbReference>
<sequence>CDAFDLPAGAQSLVVKSNPIGPAAATLLAGVLKLSQTLTTLDLSSSGICQVTDYVDATKVSGESKEVGAEVVYQGRELIVSEAKDFTEKREVTVETTVEVKDVVVSKLRLADVTGVLAIAKGLTASRSLITVNLLGNSIPLVAAQQLVAVFKQHQTLQTLCGFQPGQSEADLSGSELRPADGILIAADLRFNRSLLNLRLGGNELADEGAAALAEALKCNKMLATLDLSGNELGPNGAAAFARALAVNSTLSYLDVSSNSITDSGMRNIGASLLSSSASKLGALKCDAFDLPAGAQSLVVKSNPIGPAAATLLAGVLKLSQTLTTLDLSSSGICQVTDYVDATK</sequence>
<dbReference type="PaxDb" id="2903-EOD40942"/>
<dbReference type="Gene3D" id="3.80.10.10">
    <property type="entry name" value="Ribonuclease Inhibitor"/>
    <property type="match status" value="2"/>
</dbReference>
<dbReference type="InterPro" id="IPR027038">
    <property type="entry name" value="RanGap"/>
</dbReference>
<reference evidence="5" key="1">
    <citation type="journal article" date="2013" name="Nature">
        <title>Pan genome of the phytoplankton Emiliania underpins its global distribution.</title>
        <authorList>
            <person name="Read B.A."/>
            <person name="Kegel J."/>
            <person name="Klute M.J."/>
            <person name="Kuo A."/>
            <person name="Lefebvre S.C."/>
            <person name="Maumus F."/>
            <person name="Mayer C."/>
            <person name="Miller J."/>
            <person name="Monier A."/>
            <person name="Salamov A."/>
            <person name="Young J."/>
            <person name="Aguilar M."/>
            <person name="Claverie J.M."/>
            <person name="Frickenhaus S."/>
            <person name="Gonzalez K."/>
            <person name="Herman E.K."/>
            <person name="Lin Y.C."/>
            <person name="Napier J."/>
            <person name="Ogata H."/>
            <person name="Sarno A.F."/>
            <person name="Shmutz J."/>
            <person name="Schroeder D."/>
            <person name="de Vargas C."/>
            <person name="Verret F."/>
            <person name="von Dassow P."/>
            <person name="Valentin K."/>
            <person name="Van de Peer Y."/>
            <person name="Wheeler G."/>
            <person name="Dacks J.B."/>
            <person name="Delwiche C.F."/>
            <person name="Dyhrman S.T."/>
            <person name="Glockner G."/>
            <person name="John U."/>
            <person name="Richards T."/>
            <person name="Worden A.Z."/>
            <person name="Zhang X."/>
            <person name="Grigoriev I.V."/>
            <person name="Allen A.E."/>
            <person name="Bidle K."/>
            <person name="Borodovsky M."/>
            <person name="Bowler C."/>
            <person name="Brownlee C."/>
            <person name="Cock J.M."/>
            <person name="Elias M."/>
            <person name="Gladyshev V.N."/>
            <person name="Groth M."/>
            <person name="Guda C."/>
            <person name="Hadaegh A."/>
            <person name="Iglesias-Rodriguez M.D."/>
            <person name="Jenkins J."/>
            <person name="Jones B.M."/>
            <person name="Lawson T."/>
            <person name="Leese F."/>
            <person name="Lindquist E."/>
            <person name="Lobanov A."/>
            <person name="Lomsadze A."/>
            <person name="Malik S.B."/>
            <person name="Marsh M.E."/>
            <person name="Mackinder L."/>
            <person name="Mock T."/>
            <person name="Mueller-Roeber B."/>
            <person name="Pagarete A."/>
            <person name="Parker M."/>
            <person name="Probert I."/>
            <person name="Quesneville H."/>
            <person name="Raines C."/>
            <person name="Rensing S.A."/>
            <person name="Riano-Pachon D.M."/>
            <person name="Richier S."/>
            <person name="Rokitta S."/>
            <person name="Shiraiwa Y."/>
            <person name="Soanes D.M."/>
            <person name="van der Giezen M."/>
            <person name="Wahlund T.M."/>
            <person name="Williams B."/>
            <person name="Wilson W."/>
            <person name="Wolfe G."/>
            <person name="Wurch L.L."/>
        </authorList>
    </citation>
    <scope>NUCLEOTIDE SEQUENCE</scope>
</reference>
<dbReference type="SMART" id="SM00368">
    <property type="entry name" value="LRR_RI"/>
    <property type="match status" value="4"/>
</dbReference>
<evidence type="ECO:0000313" key="4">
    <source>
        <dbReference type="EnsemblProtists" id="EOD40942"/>
    </source>
</evidence>
<keyword evidence="3" id="KW-0677">Repeat</keyword>
<keyword evidence="5" id="KW-1185">Reference proteome</keyword>
<dbReference type="GO" id="GO:0005634">
    <property type="term" value="C:nucleus"/>
    <property type="evidence" value="ECO:0007669"/>
    <property type="project" value="TreeGrafter"/>
</dbReference>
<keyword evidence="2" id="KW-0433">Leucine-rich repeat</keyword>
<reference evidence="4" key="2">
    <citation type="submission" date="2024-10" db="UniProtKB">
        <authorList>
            <consortium name="EnsemblProtists"/>
        </authorList>
    </citation>
    <scope>IDENTIFICATION</scope>
</reference>
<dbReference type="eggNOG" id="KOG4308">
    <property type="taxonomic scope" value="Eukaryota"/>
</dbReference>
<evidence type="ECO:0000256" key="3">
    <source>
        <dbReference type="ARBA" id="ARBA00022737"/>
    </source>
</evidence>
<proteinExistence type="predicted"/>
<dbReference type="InterPro" id="IPR001611">
    <property type="entry name" value="Leu-rich_rpt"/>
</dbReference>
<dbReference type="Proteomes" id="UP000013827">
    <property type="component" value="Unassembled WGS sequence"/>
</dbReference>
<dbReference type="AlphaFoldDB" id="A0A0D3KYV7"/>
<organism evidence="4 5">
    <name type="scientific">Emiliania huxleyi (strain CCMP1516)</name>
    <dbReference type="NCBI Taxonomy" id="280463"/>
    <lineage>
        <taxon>Eukaryota</taxon>
        <taxon>Haptista</taxon>
        <taxon>Haptophyta</taxon>
        <taxon>Prymnesiophyceae</taxon>
        <taxon>Isochrysidales</taxon>
        <taxon>Noelaerhabdaceae</taxon>
        <taxon>Emiliania</taxon>
    </lineage>
</organism>
<dbReference type="GO" id="GO:0006913">
    <property type="term" value="P:nucleocytoplasmic transport"/>
    <property type="evidence" value="ECO:0007669"/>
    <property type="project" value="TreeGrafter"/>
</dbReference>
<accession>A0A0D3KYV7</accession>
<evidence type="ECO:0000256" key="1">
    <source>
        <dbReference type="ARBA" id="ARBA00022468"/>
    </source>
</evidence>
<dbReference type="RefSeq" id="XP_005793371.1">
    <property type="nucleotide sequence ID" value="XM_005793314.1"/>
</dbReference>
<evidence type="ECO:0000313" key="5">
    <source>
        <dbReference type="Proteomes" id="UP000013827"/>
    </source>
</evidence>
<dbReference type="GO" id="GO:0005829">
    <property type="term" value="C:cytosol"/>
    <property type="evidence" value="ECO:0007669"/>
    <property type="project" value="TreeGrafter"/>
</dbReference>
<dbReference type="GO" id="GO:0048471">
    <property type="term" value="C:perinuclear region of cytoplasm"/>
    <property type="evidence" value="ECO:0007669"/>
    <property type="project" value="TreeGrafter"/>
</dbReference>
<dbReference type="EnsemblProtists" id="EOD40942">
    <property type="protein sequence ID" value="EOD40942"/>
    <property type="gene ID" value="EMIHUDRAFT_259973"/>
</dbReference>
<evidence type="ECO:0000256" key="2">
    <source>
        <dbReference type="ARBA" id="ARBA00022614"/>
    </source>
</evidence>
<dbReference type="GO" id="GO:0005096">
    <property type="term" value="F:GTPase activator activity"/>
    <property type="evidence" value="ECO:0007669"/>
    <property type="project" value="UniProtKB-KW"/>
</dbReference>
<dbReference type="KEGG" id="ehx:EMIHUDRAFT_259973"/>
<dbReference type="HOGENOM" id="CLU_807968_0_0_1"/>
<dbReference type="GO" id="GO:0031267">
    <property type="term" value="F:small GTPase binding"/>
    <property type="evidence" value="ECO:0007669"/>
    <property type="project" value="TreeGrafter"/>
</dbReference>
<dbReference type="Pfam" id="PF13516">
    <property type="entry name" value="LRR_6"/>
    <property type="match status" value="3"/>
</dbReference>
<name>A0A0D3KYV7_EMIH1</name>
<dbReference type="GeneID" id="17286213"/>
<keyword evidence="1" id="KW-0343">GTPase activation</keyword>
<dbReference type="PANTHER" id="PTHR24113">
    <property type="entry name" value="RAN GTPASE-ACTIVATING PROTEIN 1"/>
    <property type="match status" value="1"/>
</dbReference>
<dbReference type="PANTHER" id="PTHR24113:SF12">
    <property type="entry name" value="RAN GTPASE-ACTIVATING PROTEIN 1"/>
    <property type="match status" value="1"/>
</dbReference>
<dbReference type="SUPFAM" id="SSF52047">
    <property type="entry name" value="RNI-like"/>
    <property type="match status" value="1"/>
</dbReference>